<dbReference type="GO" id="GO:0005886">
    <property type="term" value="C:plasma membrane"/>
    <property type="evidence" value="ECO:0007669"/>
    <property type="project" value="UniProtKB-SubCell"/>
</dbReference>
<dbReference type="Pfam" id="PF02534">
    <property type="entry name" value="T4SS-DNA_transf"/>
    <property type="match status" value="1"/>
</dbReference>
<dbReference type="PROSITE" id="PS00018">
    <property type="entry name" value="EF_HAND_1"/>
    <property type="match status" value="1"/>
</dbReference>
<dbReference type="AlphaFoldDB" id="A0A6B4GX55"/>
<evidence type="ECO:0000256" key="2">
    <source>
        <dbReference type="ARBA" id="ARBA00008806"/>
    </source>
</evidence>
<evidence type="ECO:0000313" key="7">
    <source>
        <dbReference type="EMBL" id="NFF03628.1"/>
    </source>
</evidence>
<evidence type="ECO:0000256" key="1">
    <source>
        <dbReference type="ARBA" id="ARBA00004651"/>
    </source>
</evidence>
<name>A0A6B4GX55_CLOBO</name>
<evidence type="ECO:0000256" key="3">
    <source>
        <dbReference type="ARBA" id="ARBA00022475"/>
    </source>
</evidence>
<comment type="caution">
    <text evidence="7">The sequence shown here is derived from an EMBL/GenBank/DDBJ whole genome shotgun (WGS) entry which is preliminary data.</text>
</comment>
<evidence type="ECO:0000256" key="6">
    <source>
        <dbReference type="ARBA" id="ARBA00023136"/>
    </source>
</evidence>
<sequence>MISLVTSTALIGGGTIAAELLGIKLRNRKNKISNLANGKLATEEDIKNILGGHLQVSKNIRLKEKMAFEGSAIIAPTGAGKTTSFFIPNLLNKNLKGSLIVYDPKGELYELTSHFQKNICKRNIVIFAPLDPFISCRYNLLEQCKDTTEVLQLASTLITNGSLSIELQTGKKTGGAEWDNMAIPLFSAALLYCREQGNQISNIENAFRLIIEKSLKELDTLFSNSTEECKTQWDIFRSVEDADRTIGGIKITLATALKIFGDKKICKVLSGNSTFNPAHLRKKSCCIYIISEERKSSYISPIMASFFSQLFDKVLDSYSKNSLPVYFFLDEFSNLGMLNNMSANCATVRSRKVSINICLQSVSQLEQIYGKDNTLSILNNLKTKIAFSGLSDLKTLDYISQLCGDTQIQICNTSITKDSTTKSYSYTTKKLFSKEDIRCLDEDDMLIVMNNKQPILDKKNIYYTQEKYNSKIKETHLKKNLSKEDISKTNNLNEEEYIKLFKENIKLRIEQRIKEQEEKLILEEIKKLDHHGTKKLVEELWK</sequence>
<dbReference type="InterPro" id="IPR003688">
    <property type="entry name" value="TraG/VirD4"/>
</dbReference>
<dbReference type="InterPro" id="IPR018247">
    <property type="entry name" value="EF_Hand_1_Ca_BS"/>
</dbReference>
<evidence type="ECO:0000313" key="8">
    <source>
        <dbReference type="Proteomes" id="UP000472521"/>
    </source>
</evidence>
<organism evidence="7 8">
    <name type="scientific">Clostridium botulinum</name>
    <dbReference type="NCBI Taxonomy" id="1491"/>
    <lineage>
        <taxon>Bacteria</taxon>
        <taxon>Bacillati</taxon>
        <taxon>Bacillota</taxon>
        <taxon>Clostridia</taxon>
        <taxon>Eubacteriales</taxon>
        <taxon>Clostridiaceae</taxon>
        <taxon>Clostridium</taxon>
    </lineage>
</organism>
<dbReference type="PANTHER" id="PTHR37937">
    <property type="entry name" value="CONJUGATIVE TRANSFER: DNA TRANSPORT"/>
    <property type="match status" value="1"/>
</dbReference>
<dbReference type="SUPFAM" id="SSF52540">
    <property type="entry name" value="P-loop containing nucleoside triphosphate hydrolases"/>
    <property type="match status" value="1"/>
</dbReference>
<dbReference type="Proteomes" id="UP000472521">
    <property type="component" value="Unassembled WGS sequence"/>
</dbReference>
<dbReference type="CDD" id="cd01127">
    <property type="entry name" value="TrwB_TraG_TraD_VirD4"/>
    <property type="match status" value="1"/>
</dbReference>
<gene>
    <name evidence="7" type="ORF">FCV25_18190</name>
</gene>
<reference evidence="7 8" key="1">
    <citation type="submission" date="2019-04" db="EMBL/GenBank/DDBJ databases">
        <title>Genome sequencing of Clostridium botulinum Groups I-IV and Clostridium butyricum.</title>
        <authorList>
            <person name="Brunt J."/>
            <person name="Van Vliet A.H.M."/>
            <person name="Stringer S.C."/>
            <person name="Carter A.T."/>
            <person name="Peck M.W."/>
        </authorList>
    </citation>
    <scope>NUCLEOTIDE SEQUENCE [LARGE SCALE GENOMIC DNA]</scope>
    <source>
        <strain evidence="7 8">IFR 18/054</strain>
    </source>
</reference>
<protein>
    <submittedName>
        <fullName evidence="7">Type IV secretory system conjugative DNA transfer family protein</fullName>
    </submittedName>
</protein>
<proteinExistence type="inferred from homology"/>
<dbReference type="PANTHER" id="PTHR37937:SF1">
    <property type="entry name" value="CONJUGATIVE TRANSFER: DNA TRANSPORT"/>
    <property type="match status" value="1"/>
</dbReference>
<keyword evidence="4" id="KW-0812">Transmembrane</keyword>
<keyword evidence="3" id="KW-1003">Cell membrane</keyword>
<accession>A0A6B4GX55</accession>
<dbReference type="InterPro" id="IPR027417">
    <property type="entry name" value="P-loop_NTPase"/>
</dbReference>
<dbReference type="EMBL" id="SWND01000017">
    <property type="protein sequence ID" value="NFF03628.1"/>
    <property type="molecule type" value="Genomic_DNA"/>
</dbReference>
<evidence type="ECO:0000256" key="5">
    <source>
        <dbReference type="ARBA" id="ARBA00022989"/>
    </source>
</evidence>
<dbReference type="InterPro" id="IPR051539">
    <property type="entry name" value="T4SS-coupling_protein"/>
</dbReference>
<comment type="subcellular location">
    <subcellularLocation>
        <location evidence="1">Cell membrane</location>
        <topology evidence="1">Multi-pass membrane protein</topology>
    </subcellularLocation>
</comment>
<keyword evidence="6" id="KW-0472">Membrane</keyword>
<keyword evidence="5" id="KW-1133">Transmembrane helix</keyword>
<dbReference type="Gene3D" id="3.40.50.300">
    <property type="entry name" value="P-loop containing nucleotide triphosphate hydrolases"/>
    <property type="match status" value="2"/>
</dbReference>
<comment type="similarity">
    <text evidence="2">Belongs to the VirD4/TraG family.</text>
</comment>
<evidence type="ECO:0000256" key="4">
    <source>
        <dbReference type="ARBA" id="ARBA00022692"/>
    </source>
</evidence>